<sequence>MRPFTLLLALLTLLAAQLPAPPAHAADPIVIFGNDSKPPKSWMEDGCAKGILVDILHEIEARSGLVFDIRLMPWKRAYLSALDDRGGIFGLSKNRQRLSLFDFSDVMYVDEMRLVVLKGREFAYRSVEDLKGKTLGVTRGASYGDEYDRAKGRIFVPSEDSGAVSRLRMLLVGRIDAALIGPGRTSVRTAITRDNTLMENRDQFVILDTPFVRDDNYIGFTQSMARRETLQRINRVLRAMRRDGTIRRIEARY</sequence>
<gene>
    <name evidence="4" type="ORF">AB6M95_07570</name>
</gene>
<protein>
    <submittedName>
        <fullName evidence="4">Substrate-binding periplasmic protein</fullName>
    </submittedName>
</protein>
<feature type="signal peptide" evidence="2">
    <location>
        <begin position="1"/>
        <end position="25"/>
    </location>
</feature>
<dbReference type="SMART" id="SM00062">
    <property type="entry name" value="PBPb"/>
    <property type="match status" value="1"/>
</dbReference>
<evidence type="ECO:0000313" key="4">
    <source>
        <dbReference type="EMBL" id="MEZ7196600.1"/>
    </source>
</evidence>
<comment type="caution">
    <text evidence="4">The sequence shown here is derived from an EMBL/GenBank/DDBJ whole genome shotgun (WGS) entry which is preliminary data.</text>
</comment>
<dbReference type="Pfam" id="PF00497">
    <property type="entry name" value="SBP_bac_3"/>
    <property type="match status" value="1"/>
</dbReference>
<evidence type="ECO:0000256" key="2">
    <source>
        <dbReference type="SAM" id="SignalP"/>
    </source>
</evidence>
<evidence type="ECO:0000259" key="3">
    <source>
        <dbReference type="SMART" id="SM00062"/>
    </source>
</evidence>
<reference evidence="4 5" key="1">
    <citation type="submission" date="2024-08" db="EMBL/GenBank/DDBJ databases">
        <title>Sulfate-reducing bacteria isolated from formation water of the oil field in Kazakhstan and description of Pseudodesulfovibrio sp.</title>
        <authorList>
            <person name="Bidzhieva S.K."/>
            <person name="Tourova T.P."/>
            <person name="Grouzdev D.S."/>
            <person name="Beletsky A.V."/>
            <person name="Sokolova D.S."/>
            <person name="Samigullina S.R."/>
            <person name="Poltaraus A.B."/>
            <person name="Avtukh A.N."/>
            <person name="Tereshina V.M."/>
            <person name="Zhaparov N.S."/>
            <person name="Mardanov A.V."/>
            <person name="Nazina T.N."/>
        </authorList>
    </citation>
    <scope>NUCLEOTIDE SEQUENCE [LARGE SCALE GENOMIC DNA]</scope>
    <source>
        <strain evidence="4 5">9FUS</strain>
    </source>
</reference>
<evidence type="ECO:0000256" key="1">
    <source>
        <dbReference type="ARBA" id="ARBA00022729"/>
    </source>
</evidence>
<feature type="domain" description="Solute-binding protein family 3/N-terminal" evidence="3">
    <location>
        <begin position="28"/>
        <end position="252"/>
    </location>
</feature>
<proteinExistence type="predicted"/>
<name>A0ABV4K3J8_9BACT</name>
<dbReference type="PANTHER" id="PTHR35936:SF25">
    <property type="entry name" value="ABC TRANSPORTER SUBSTRATE-BINDING PROTEIN"/>
    <property type="match status" value="1"/>
</dbReference>
<dbReference type="Proteomes" id="UP001568698">
    <property type="component" value="Unassembled WGS sequence"/>
</dbReference>
<dbReference type="EMBL" id="JBGLYH010000016">
    <property type="protein sequence ID" value="MEZ7196600.1"/>
    <property type="molecule type" value="Genomic_DNA"/>
</dbReference>
<dbReference type="Gene3D" id="3.40.190.10">
    <property type="entry name" value="Periplasmic binding protein-like II"/>
    <property type="match status" value="2"/>
</dbReference>
<evidence type="ECO:0000313" key="5">
    <source>
        <dbReference type="Proteomes" id="UP001568698"/>
    </source>
</evidence>
<dbReference type="InterPro" id="IPR001638">
    <property type="entry name" value="Solute-binding_3/MltF_N"/>
</dbReference>
<organism evidence="4 5">
    <name type="scientific">Pseudodesulfovibrio karagichevae</name>
    <dbReference type="NCBI Taxonomy" id="3239305"/>
    <lineage>
        <taxon>Bacteria</taxon>
        <taxon>Pseudomonadati</taxon>
        <taxon>Thermodesulfobacteriota</taxon>
        <taxon>Desulfovibrionia</taxon>
        <taxon>Desulfovibrionales</taxon>
        <taxon>Desulfovibrionaceae</taxon>
    </lineage>
</organism>
<dbReference type="SUPFAM" id="SSF53850">
    <property type="entry name" value="Periplasmic binding protein-like II"/>
    <property type="match status" value="1"/>
</dbReference>
<keyword evidence="1 2" id="KW-0732">Signal</keyword>
<accession>A0ABV4K3J8</accession>
<keyword evidence="5" id="KW-1185">Reference proteome</keyword>
<dbReference type="RefSeq" id="WP_371386131.1">
    <property type="nucleotide sequence ID" value="NZ_JBGLYH010000016.1"/>
</dbReference>
<feature type="chain" id="PRO_5047301752" evidence="2">
    <location>
        <begin position="26"/>
        <end position="253"/>
    </location>
</feature>
<dbReference type="PANTHER" id="PTHR35936">
    <property type="entry name" value="MEMBRANE-BOUND LYTIC MUREIN TRANSGLYCOSYLASE F"/>
    <property type="match status" value="1"/>
</dbReference>